<accession>A0A4U6X0M0</accession>
<dbReference type="Proteomes" id="UP000310108">
    <property type="component" value="Unassembled WGS sequence"/>
</dbReference>
<dbReference type="Pfam" id="PF00722">
    <property type="entry name" value="Glyco_hydro_16"/>
    <property type="match status" value="1"/>
</dbReference>
<reference evidence="4 5" key="1">
    <citation type="journal article" date="2019" name="PLoS ONE">
        <title>Comparative genome analysis indicates high evolutionary potential of pathogenicity genes in Colletotrichum tanaceti.</title>
        <authorList>
            <person name="Lelwala R.V."/>
            <person name="Korhonen P.K."/>
            <person name="Young N.D."/>
            <person name="Scott J.B."/>
            <person name="Ades P.A."/>
            <person name="Gasser R.B."/>
            <person name="Taylor P.W.J."/>
        </authorList>
    </citation>
    <scope>NUCLEOTIDE SEQUENCE [LARGE SCALE GENOMIC DNA]</scope>
    <source>
        <strain evidence="4">BRIP57314</strain>
    </source>
</reference>
<dbReference type="STRING" id="1306861.A0A4U6X0M0"/>
<evidence type="ECO:0000313" key="4">
    <source>
        <dbReference type="EMBL" id="TKW48279.1"/>
    </source>
</evidence>
<feature type="compositionally biased region" description="Polar residues" evidence="1">
    <location>
        <begin position="64"/>
        <end position="77"/>
    </location>
</feature>
<evidence type="ECO:0000256" key="1">
    <source>
        <dbReference type="SAM" id="MobiDB-lite"/>
    </source>
</evidence>
<organism evidence="4 5">
    <name type="scientific">Colletotrichum tanaceti</name>
    <dbReference type="NCBI Taxonomy" id="1306861"/>
    <lineage>
        <taxon>Eukaryota</taxon>
        <taxon>Fungi</taxon>
        <taxon>Dikarya</taxon>
        <taxon>Ascomycota</taxon>
        <taxon>Pezizomycotina</taxon>
        <taxon>Sordariomycetes</taxon>
        <taxon>Hypocreomycetidae</taxon>
        <taxon>Glomerellales</taxon>
        <taxon>Glomerellaceae</taxon>
        <taxon>Colletotrichum</taxon>
        <taxon>Colletotrichum destructivum species complex</taxon>
    </lineage>
</organism>
<dbReference type="SUPFAM" id="SSF49899">
    <property type="entry name" value="Concanavalin A-like lectins/glucanases"/>
    <property type="match status" value="1"/>
</dbReference>
<dbReference type="GO" id="GO:0005975">
    <property type="term" value="P:carbohydrate metabolic process"/>
    <property type="evidence" value="ECO:0007669"/>
    <property type="project" value="InterPro"/>
</dbReference>
<dbReference type="InterPro" id="IPR013320">
    <property type="entry name" value="ConA-like_dom_sf"/>
</dbReference>
<dbReference type="EMBL" id="PJEX01001255">
    <property type="protein sequence ID" value="TKW48279.1"/>
    <property type="molecule type" value="Genomic_DNA"/>
</dbReference>
<comment type="caution">
    <text evidence="4">The sequence shown here is derived from an EMBL/GenBank/DDBJ whole genome shotgun (WGS) entry which is preliminary data.</text>
</comment>
<name>A0A4U6X0M0_9PEZI</name>
<evidence type="ECO:0000256" key="2">
    <source>
        <dbReference type="SAM" id="Phobius"/>
    </source>
</evidence>
<proteinExistence type="predicted"/>
<dbReference type="InterPro" id="IPR000757">
    <property type="entry name" value="Beta-glucanase-like"/>
</dbReference>
<evidence type="ECO:0000313" key="5">
    <source>
        <dbReference type="Proteomes" id="UP000310108"/>
    </source>
</evidence>
<dbReference type="PANTHER" id="PTHR38121:SF2">
    <property type="entry name" value="ACYLTRANSFERASE 3 DOMAIN-CONTAINING PROTEIN"/>
    <property type="match status" value="1"/>
</dbReference>
<dbReference type="PANTHER" id="PTHR38121">
    <property type="entry name" value="GH16 DOMAIN-CONTAINING PROTEIN"/>
    <property type="match status" value="1"/>
</dbReference>
<keyword evidence="2" id="KW-0472">Membrane</keyword>
<keyword evidence="2" id="KW-0812">Transmembrane</keyword>
<feature type="domain" description="GH16" evidence="3">
    <location>
        <begin position="120"/>
        <end position="352"/>
    </location>
</feature>
<gene>
    <name evidence="4" type="ORF">CTA1_9091</name>
</gene>
<dbReference type="AlphaFoldDB" id="A0A4U6X0M0"/>
<keyword evidence="2" id="KW-1133">Transmembrane helix</keyword>
<sequence>MIAMWAKRRLEDGLSLLPCRQRKADRLPKCYKKTRLPECGWGTQIASITLTHQHSSSPPPSSPFQAQDQTRPPHSPTSYTSTGFIVIMRFSTFITAAVLAVCASAIPAPLPQRSAKIAVSKSGAYTVPEGGTYSNRMTWDFSKLADGAKIPDGLRVSGYPVSNTHLFVVQNTFIKGGYLNLKVDGGQTAMPYKAAEVVTSVTNIKYASVRTVAIFTENPGVCNGIFFYKNDNQETDIEWLSDAASQSNAGKRQVWFANQSTGPKSPKAYKSVPPPANATSTEHEYRIDWLPGVVRFFVDGVKTWETQQSVPSVPGPWVFNNWANGDKGWSAGPPLKDAIFKIKGIDMYYNTA</sequence>
<dbReference type="CDD" id="cd00413">
    <property type="entry name" value="Glyco_hydrolase_16"/>
    <property type="match status" value="1"/>
</dbReference>
<feature type="region of interest" description="Disordered" evidence="1">
    <location>
        <begin position="51"/>
        <end position="77"/>
    </location>
</feature>
<dbReference type="PROSITE" id="PS51762">
    <property type="entry name" value="GH16_2"/>
    <property type="match status" value="1"/>
</dbReference>
<dbReference type="Gene3D" id="2.60.120.200">
    <property type="match status" value="1"/>
</dbReference>
<keyword evidence="5" id="KW-1185">Reference proteome</keyword>
<feature type="transmembrane region" description="Helical" evidence="2">
    <location>
        <begin position="84"/>
        <end position="106"/>
    </location>
</feature>
<dbReference type="GO" id="GO:0004553">
    <property type="term" value="F:hydrolase activity, hydrolyzing O-glycosyl compounds"/>
    <property type="evidence" value="ECO:0007669"/>
    <property type="project" value="InterPro"/>
</dbReference>
<protein>
    <recommendedName>
        <fullName evidence="3">GH16 domain-containing protein</fullName>
    </recommendedName>
</protein>
<evidence type="ECO:0000259" key="3">
    <source>
        <dbReference type="PROSITE" id="PS51762"/>
    </source>
</evidence>